<comment type="caution">
    <text evidence="2">The sequence shown here is derived from an EMBL/GenBank/DDBJ whole genome shotgun (WGS) entry which is preliminary data.</text>
</comment>
<name>A0A0L6ULN9_9BASI</name>
<dbReference type="VEuPathDB" id="FungiDB:VP01_5006g1"/>
<accession>A0A0L6ULN9</accession>
<dbReference type="EMBL" id="LAVV01010173">
    <property type="protein sequence ID" value="KNZ49434.1"/>
    <property type="molecule type" value="Genomic_DNA"/>
</dbReference>
<keyword evidence="3" id="KW-1185">Reference proteome</keyword>
<reference evidence="2 3" key="1">
    <citation type="submission" date="2015-08" db="EMBL/GenBank/DDBJ databases">
        <title>Next Generation Sequencing and Analysis of the Genome of Puccinia sorghi L Schw, the Causal Agent of Maize Common Rust.</title>
        <authorList>
            <person name="Rochi L."/>
            <person name="Burguener G."/>
            <person name="Darino M."/>
            <person name="Turjanski A."/>
            <person name="Kreff E."/>
            <person name="Dieguez M.J."/>
            <person name="Sacco F."/>
        </authorList>
    </citation>
    <scope>NUCLEOTIDE SEQUENCE [LARGE SCALE GENOMIC DNA]</scope>
    <source>
        <strain evidence="2 3">RO10H11247</strain>
    </source>
</reference>
<sequence>MVLAKPQPFKGTRGAAAKSFPYLMRVFNAEEVAFNKFLEDFKSSFFDHDCQHCVEVFLRSLRQTGKVSAYMQDFNSHARTIGWAEAPLISLYQHGLKENIQLAMVMSNIQFLWTIQVMALKAGQPIEGFRNG</sequence>
<protein>
    <recommendedName>
        <fullName evidence="1">Retrotransposon gag domain-containing protein</fullName>
    </recommendedName>
</protein>
<dbReference type="InterPro" id="IPR005162">
    <property type="entry name" value="Retrotrans_gag_dom"/>
</dbReference>
<organism evidence="2 3">
    <name type="scientific">Puccinia sorghi</name>
    <dbReference type="NCBI Taxonomy" id="27349"/>
    <lineage>
        <taxon>Eukaryota</taxon>
        <taxon>Fungi</taxon>
        <taxon>Dikarya</taxon>
        <taxon>Basidiomycota</taxon>
        <taxon>Pucciniomycotina</taxon>
        <taxon>Pucciniomycetes</taxon>
        <taxon>Pucciniales</taxon>
        <taxon>Pucciniaceae</taxon>
        <taxon>Puccinia</taxon>
    </lineage>
</organism>
<gene>
    <name evidence="2" type="ORF">VP01_5006g1</name>
</gene>
<feature type="domain" description="Retrotransposon gag" evidence="1">
    <location>
        <begin position="32"/>
        <end position="98"/>
    </location>
</feature>
<dbReference type="AlphaFoldDB" id="A0A0L6ULN9"/>
<dbReference type="Proteomes" id="UP000037035">
    <property type="component" value="Unassembled WGS sequence"/>
</dbReference>
<evidence type="ECO:0000313" key="3">
    <source>
        <dbReference type="Proteomes" id="UP000037035"/>
    </source>
</evidence>
<evidence type="ECO:0000313" key="2">
    <source>
        <dbReference type="EMBL" id="KNZ49434.1"/>
    </source>
</evidence>
<dbReference type="Pfam" id="PF03732">
    <property type="entry name" value="Retrotrans_gag"/>
    <property type="match status" value="1"/>
</dbReference>
<dbReference type="OrthoDB" id="1745472at2759"/>
<proteinExistence type="predicted"/>
<evidence type="ECO:0000259" key="1">
    <source>
        <dbReference type="Pfam" id="PF03732"/>
    </source>
</evidence>